<evidence type="ECO:0000256" key="2">
    <source>
        <dbReference type="ARBA" id="ARBA00022448"/>
    </source>
</evidence>
<organism evidence="9 10">
    <name type="scientific">Penicillium malachiteum</name>
    <dbReference type="NCBI Taxonomy" id="1324776"/>
    <lineage>
        <taxon>Eukaryota</taxon>
        <taxon>Fungi</taxon>
        <taxon>Dikarya</taxon>
        <taxon>Ascomycota</taxon>
        <taxon>Pezizomycotina</taxon>
        <taxon>Eurotiomycetes</taxon>
        <taxon>Eurotiomycetidae</taxon>
        <taxon>Eurotiales</taxon>
        <taxon>Aspergillaceae</taxon>
        <taxon>Penicillium</taxon>
    </lineage>
</organism>
<dbReference type="InterPro" id="IPR004841">
    <property type="entry name" value="AA-permease/SLC12A_dom"/>
</dbReference>
<feature type="transmembrane region" description="Helical" evidence="7">
    <location>
        <begin position="487"/>
        <end position="507"/>
    </location>
</feature>
<dbReference type="Pfam" id="PF00324">
    <property type="entry name" value="AA_permease"/>
    <property type="match status" value="2"/>
</dbReference>
<dbReference type="Gene3D" id="1.20.1740.10">
    <property type="entry name" value="Amino acid/polyamine transporter I"/>
    <property type="match status" value="1"/>
</dbReference>
<comment type="subcellular location">
    <subcellularLocation>
        <location evidence="1">Membrane</location>
        <topology evidence="1">Multi-pass membrane protein</topology>
    </subcellularLocation>
</comment>
<evidence type="ECO:0000256" key="3">
    <source>
        <dbReference type="ARBA" id="ARBA00022692"/>
    </source>
</evidence>
<gene>
    <name evidence="9" type="ORF">N7493_006487</name>
</gene>
<evidence type="ECO:0000256" key="4">
    <source>
        <dbReference type="ARBA" id="ARBA00022989"/>
    </source>
</evidence>
<feature type="transmembrane region" description="Helical" evidence="7">
    <location>
        <begin position="245"/>
        <end position="268"/>
    </location>
</feature>
<dbReference type="EMBL" id="JAQJAN010000008">
    <property type="protein sequence ID" value="KAJ5724759.1"/>
    <property type="molecule type" value="Genomic_DNA"/>
</dbReference>
<feature type="transmembrane region" description="Helical" evidence="7">
    <location>
        <begin position="362"/>
        <end position="384"/>
    </location>
</feature>
<feature type="transmembrane region" description="Helical" evidence="7">
    <location>
        <begin position="135"/>
        <end position="159"/>
    </location>
</feature>
<feature type="transmembrane region" description="Helical" evidence="7">
    <location>
        <begin position="299"/>
        <end position="325"/>
    </location>
</feature>
<evidence type="ECO:0000259" key="8">
    <source>
        <dbReference type="Pfam" id="PF00324"/>
    </source>
</evidence>
<reference evidence="9" key="1">
    <citation type="journal article" date="2023" name="IMA Fungus">
        <title>Comparative genomic study of the Penicillium genus elucidates a diverse pangenome and 15 lateral gene transfer events.</title>
        <authorList>
            <person name="Petersen C."/>
            <person name="Sorensen T."/>
            <person name="Nielsen M.R."/>
            <person name="Sondergaard T.E."/>
            <person name="Sorensen J.L."/>
            <person name="Fitzpatrick D.A."/>
            <person name="Frisvad J.C."/>
            <person name="Nielsen K.L."/>
        </authorList>
    </citation>
    <scope>NUCLEOTIDE SEQUENCE</scope>
    <source>
        <strain evidence="9">IBT 17514</strain>
    </source>
</reference>
<keyword evidence="2" id="KW-0813">Transport</keyword>
<feature type="transmembrane region" description="Helical" evidence="7">
    <location>
        <begin position="180"/>
        <end position="199"/>
    </location>
</feature>
<reference evidence="9" key="2">
    <citation type="submission" date="2023-01" db="EMBL/GenBank/DDBJ databases">
        <authorList>
            <person name="Petersen C."/>
        </authorList>
    </citation>
    <scope>NUCLEOTIDE SEQUENCE</scope>
    <source>
        <strain evidence="9">IBT 17514</strain>
    </source>
</reference>
<feature type="transmembrane region" description="Helical" evidence="7">
    <location>
        <begin position="613"/>
        <end position="632"/>
    </location>
</feature>
<evidence type="ECO:0000313" key="10">
    <source>
        <dbReference type="Proteomes" id="UP001215712"/>
    </source>
</evidence>
<keyword evidence="4 7" id="KW-1133">Transmembrane helix</keyword>
<name>A0AAD6MVK0_9EURO</name>
<feature type="domain" description="Amino acid permease/ SLC12A" evidence="8">
    <location>
        <begin position="359"/>
        <end position="631"/>
    </location>
</feature>
<comment type="caution">
    <text evidence="9">The sequence shown here is derived from an EMBL/GenBank/DDBJ whole genome shotgun (WGS) entry which is preliminary data.</text>
</comment>
<evidence type="ECO:0000256" key="7">
    <source>
        <dbReference type="SAM" id="Phobius"/>
    </source>
</evidence>
<evidence type="ECO:0000256" key="6">
    <source>
        <dbReference type="SAM" id="MobiDB-lite"/>
    </source>
</evidence>
<evidence type="ECO:0000313" key="9">
    <source>
        <dbReference type="EMBL" id="KAJ5724759.1"/>
    </source>
</evidence>
<proteinExistence type="predicted"/>
<feature type="domain" description="Amino acid permease/ SLC12A" evidence="8">
    <location>
        <begin position="107"/>
        <end position="332"/>
    </location>
</feature>
<accession>A0AAD6MVK0</accession>
<dbReference type="PANTHER" id="PTHR43495">
    <property type="entry name" value="GABA PERMEASE"/>
    <property type="match status" value="1"/>
</dbReference>
<keyword evidence="5 7" id="KW-0472">Membrane</keyword>
<feature type="transmembrane region" description="Helical" evidence="7">
    <location>
        <begin position="527"/>
        <end position="547"/>
    </location>
</feature>
<keyword evidence="3 7" id="KW-0812">Transmembrane</keyword>
<protein>
    <submittedName>
        <fullName evidence="9">Proline-specific permease</fullName>
    </submittedName>
</protein>
<evidence type="ECO:0000256" key="1">
    <source>
        <dbReference type="ARBA" id="ARBA00004141"/>
    </source>
</evidence>
<dbReference type="AlphaFoldDB" id="A0AAD6MVK0"/>
<feature type="transmembrane region" description="Helical" evidence="7">
    <location>
        <begin position="219"/>
        <end position="238"/>
    </location>
</feature>
<dbReference type="PANTHER" id="PTHR43495:SF5">
    <property type="entry name" value="GAMMA-AMINOBUTYRIC ACID PERMEASE"/>
    <property type="match status" value="1"/>
</dbReference>
<dbReference type="Proteomes" id="UP001215712">
    <property type="component" value="Unassembled WGS sequence"/>
</dbReference>
<keyword evidence="10" id="KW-1185">Reference proteome</keyword>
<feature type="transmembrane region" description="Helical" evidence="7">
    <location>
        <begin position="585"/>
        <end position="607"/>
    </location>
</feature>
<dbReference type="GO" id="GO:0016020">
    <property type="term" value="C:membrane"/>
    <property type="evidence" value="ECO:0007669"/>
    <property type="project" value="UniProtKB-SubCell"/>
</dbReference>
<sequence>MNENLDWWPDWLPETWKLRSSGSQRVMESDNRTEYEDYQLGNTTEHLVPPPSSSEPLSVSSDSGTSTIEKVSTDSESIHEIQETTPIRIYDAPPAWKAVNRKLRGIHLFMITINAVFGSGLYLRGGQILEVGGPLAVVLAFLLVGILSWAVMQCISELLCIWPVPGALPMYVSEFVDPELGVAVGVAYWFQYAMCYATLLPSAATELGFWPGISHNKAILGGVVYFSIPVLLVLMNMLKIEIYGFLEVVTGSIKMLFLLIIIVVLIAINRGVGMPGGEPIGTRYWQHPLDYDHKAANNWFTALLMCISISSFAYTGVEVIAASALEAKYPHDRQGDAIHRRKSSLNNPSQSRLHIMDNTIKFSAIYIPVIVTIGYTVCGLLATLDIPRTQCGLTTPTWLSDDTQPQCNSTRSQAPVVIVAELSKIPHLPDIFNFFLVFTCLTAASTNLYIASRSLFGLASRLAGGKSRRRLHLKVFTWFGRTNRNKVPLRALLFSAVAFGWIPFLQLTGDDNSTDSVSQFVEVMSTMASVSTLIVWACECLAFIRFYHCIYRHRDHIEEEDIPLVQRWNDDKPFEYPYKSHWQPYLGYAAFAGCLFCLVVANGAAMWNGFHSLSFLSSYLTILAFLGLWALLKLDREANWDFKFVDLSEKEKVQVAIKLRALNDFRLSVSQDSVKSPNLVAP</sequence>
<feature type="transmembrane region" description="Helical" evidence="7">
    <location>
        <begin position="431"/>
        <end position="451"/>
    </location>
</feature>
<evidence type="ECO:0000256" key="5">
    <source>
        <dbReference type="ARBA" id="ARBA00023136"/>
    </source>
</evidence>
<feature type="region of interest" description="Disordered" evidence="6">
    <location>
        <begin position="21"/>
        <end position="75"/>
    </location>
</feature>
<feature type="compositionally biased region" description="Low complexity" evidence="6">
    <location>
        <begin position="54"/>
        <end position="63"/>
    </location>
</feature>
<feature type="transmembrane region" description="Helical" evidence="7">
    <location>
        <begin position="106"/>
        <end position="123"/>
    </location>
</feature>
<dbReference type="GO" id="GO:0055085">
    <property type="term" value="P:transmembrane transport"/>
    <property type="evidence" value="ECO:0007669"/>
    <property type="project" value="InterPro"/>
</dbReference>